<comment type="caution">
    <text evidence="5">The sequence shown here is derived from an EMBL/GenBank/DDBJ whole genome shotgun (WGS) entry which is preliminary data.</text>
</comment>
<keyword evidence="6" id="KW-1185">Reference proteome</keyword>
<feature type="domain" description="Imelysin-like" evidence="4">
    <location>
        <begin position="46"/>
        <end position="344"/>
    </location>
</feature>
<feature type="signal peptide" evidence="3">
    <location>
        <begin position="1"/>
        <end position="16"/>
    </location>
</feature>
<dbReference type="CDD" id="cd14659">
    <property type="entry name" value="Imelysin-like_IPPA"/>
    <property type="match status" value="1"/>
</dbReference>
<dbReference type="EMBL" id="JASDDK010000005">
    <property type="protein sequence ID" value="MDN3493655.1"/>
    <property type="molecule type" value="Genomic_DNA"/>
</dbReference>
<protein>
    <submittedName>
        <fullName evidence="5">Imelysin family protein</fullName>
    </submittedName>
</protein>
<evidence type="ECO:0000259" key="4">
    <source>
        <dbReference type="Pfam" id="PF09375"/>
    </source>
</evidence>
<dbReference type="InterPro" id="IPR018976">
    <property type="entry name" value="Imelysin-like"/>
</dbReference>
<evidence type="ECO:0000256" key="2">
    <source>
        <dbReference type="ARBA" id="ARBA00022729"/>
    </source>
</evidence>
<evidence type="ECO:0000256" key="3">
    <source>
        <dbReference type="SAM" id="SignalP"/>
    </source>
</evidence>
<dbReference type="Pfam" id="PF09375">
    <property type="entry name" value="Peptidase_M75"/>
    <property type="match status" value="1"/>
</dbReference>
<reference evidence="5 6" key="1">
    <citation type="journal article" date="2023" name="Int. J. Syst. Evol. Microbiol.">
        <title>Winogradskyella bathintestinalis sp. nov., isolated from the intestine of the deep-sea loosejaw dragonfish, Malacosteus niger.</title>
        <authorList>
            <person name="Uniacke-Lowe S."/>
            <person name="Johnson C.N."/>
            <person name="Stanton C."/>
            <person name="Hill C."/>
            <person name="Ross P."/>
        </authorList>
    </citation>
    <scope>NUCLEOTIDE SEQUENCE [LARGE SCALE GENOMIC DNA]</scope>
    <source>
        <strain evidence="5 6">APC 3343</strain>
    </source>
</reference>
<dbReference type="PROSITE" id="PS51257">
    <property type="entry name" value="PROKAR_LIPOPROTEIN"/>
    <property type="match status" value="1"/>
</dbReference>
<dbReference type="Proteomes" id="UP001231197">
    <property type="component" value="Unassembled WGS sequence"/>
</dbReference>
<proteinExistence type="predicted"/>
<evidence type="ECO:0000313" key="6">
    <source>
        <dbReference type="Proteomes" id="UP001231197"/>
    </source>
</evidence>
<dbReference type="Gene3D" id="1.20.1420.20">
    <property type="entry name" value="M75 peptidase, HXXE motif"/>
    <property type="match status" value="1"/>
</dbReference>
<keyword evidence="2 3" id="KW-0732">Signal</keyword>
<organism evidence="5 6">
    <name type="scientific">Winogradskyella bathintestinalis</name>
    <dbReference type="NCBI Taxonomy" id="3035208"/>
    <lineage>
        <taxon>Bacteria</taxon>
        <taxon>Pseudomonadati</taxon>
        <taxon>Bacteroidota</taxon>
        <taxon>Flavobacteriia</taxon>
        <taxon>Flavobacteriales</taxon>
        <taxon>Flavobacteriaceae</taxon>
        <taxon>Winogradskyella</taxon>
    </lineage>
</organism>
<comment type="subcellular location">
    <subcellularLocation>
        <location evidence="1">Cell envelope</location>
    </subcellularLocation>
</comment>
<accession>A0ABT7ZXB8</accession>
<dbReference type="RefSeq" id="WP_290207324.1">
    <property type="nucleotide sequence ID" value="NZ_JASDDK010000005.1"/>
</dbReference>
<feature type="chain" id="PRO_5045290098" evidence="3">
    <location>
        <begin position="17"/>
        <end position="370"/>
    </location>
</feature>
<sequence length="370" mass="40980">MFKKALFLMAIISVVAACSSSDEGSGNNNDDFDRTALLTNLSNNIIVPVYQDLNTKLADLVTQKNVFIAEPNQVNLEAFRTSWYNAYKVWQSAEMINIGRAAEINYVFQMNIYPTNVSDIQNNIQSQNYDLAHVNNNDAVGFPALDYMLYGLAENDADLLGFYTTNSEAPKYLAYTSDLTDQMNALTQDVTSSWSSYAQTFINNSNNTATGSINKLVNDFIYYYEKGLRANKIGIPAGNFSATPLPDRVEAHYRSDVSKALTTEAVTAVKDFFNGNSYNGSASGESLASYLDYLNTIKNGEDLSTLINNQFDTAQSKIDILDSNYILQINTDNTKMTEAYDALQMAVVLLKVDMLQALNISVDYVDADGD</sequence>
<name>A0ABT7ZXB8_9FLAO</name>
<gene>
    <name evidence="5" type="ORF">QMA06_13095</name>
</gene>
<evidence type="ECO:0000313" key="5">
    <source>
        <dbReference type="EMBL" id="MDN3493655.1"/>
    </source>
</evidence>
<dbReference type="InterPro" id="IPR038352">
    <property type="entry name" value="Imelysin_sf"/>
</dbReference>
<evidence type="ECO:0000256" key="1">
    <source>
        <dbReference type="ARBA" id="ARBA00004196"/>
    </source>
</evidence>
<dbReference type="InterPro" id="IPR034984">
    <property type="entry name" value="Imelysin-like_IPPA"/>
</dbReference>